<feature type="compositionally biased region" description="Low complexity" evidence="1">
    <location>
        <begin position="161"/>
        <end position="183"/>
    </location>
</feature>
<dbReference type="SMART" id="SM00530">
    <property type="entry name" value="HTH_XRE"/>
    <property type="match status" value="1"/>
</dbReference>
<dbReference type="SUPFAM" id="SSF47413">
    <property type="entry name" value="lambda repressor-like DNA-binding domains"/>
    <property type="match status" value="1"/>
</dbReference>
<evidence type="ECO:0000313" key="4">
    <source>
        <dbReference type="EMBL" id="NEC84806.1"/>
    </source>
</evidence>
<evidence type="ECO:0000259" key="3">
    <source>
        <dbReference type="SMART" id="SM00530"/>
    </source>
</evidence>
<feature type="region of interest" description="Disordered" evidence="1">
    <location>
        <begin position="1"/>
        <end position="48"/>
    </location>
</feature>
<evidence type="ECO:0000256" key="1">
    <source>
        <dbReference type="SAM" id="MobiDB-lite"/>
    </source>
</evidence>
<sequence>MSNGSVRRPLDREPEAACLDGQSLFRDPSQPPQTPGHPERWNAHTPLTWGNNRRLERLSGTRREGGTVTGDEFPELLGRLKERSGLSYGVLGKRLHMSASTLHRYVNGDAVPTDYAPVERFARVCRATPEELVELHRRWILADAMRGQQKASGAPAEEEASSAAAAATEAAPPATPAAEAVVPAEEEQQPSAVELTAEAAGLATGAAGVSSARRRRTVVLAGAAVVAAVAAAALVVNLVPGKGDDDRSGKQSVGATGSGALGRSPVASASATAKGGAATPSASPDAGPSVSPSPSPSPSLSVSPSASSSRSGGGGAAPQGDGSADGADAPNVSVNPYKWEGPCSAHYLIDQKPEQVPPPPTEPDARGWVTALGGITGGQQMLALTVQGTGKATVVLEALHVRVVEKSAPPAWNDYSMGVGCGGGVETTSFKVDLDAGRPSVSTKAGQRDFPYKVSESDPEVFYVFADARTHNVSWYLELDWSSGEEQGVVRVDDRGNPFRTSGNVGRPAYDYPLGSSEWGRDPYEPDILG</sequence>
<feature type="domain" description="HTH cro/C1-type" evidence="3">
    <location>
        <begin position="76"/>
        <end position="132"/>
    </location>
</feature>
<feature type="region of interest" description="Disordered" evidence="1">
    <location>
        <begin position="150"/>
        <end position="192"/>
    </location>
</feature>
<dbReference type="CDD" id="cd00093">
    <property type="entry name" value="HTH_XRE"/>
    <property type="match status" value="1"/>
</dbReference>
<proteinExistence type="predicted"/>
<keyword evidence="2" id="KW-0812">Transmembrane</keyword>
<accession>A0A6B3BM47</accession>
<comment type="caution">
    <text evidence="4">The sequence shown here is derived from an EMBL/GenBank/DDBJ whole genome shotgun (WGS) entry which is preliminary data.</text>
</comment>
<organism evidence="4">
    <name type="scientific">Streptomyces sp. SID12501</name>
    <dbReference type="NCBI Taxonomy" id="2706042"/>
    <lineage>
        <taxon>Bacteria</taxon>
        <taxon>Bacillati</taxon>
        <taxon>Actinomycetota</taxon>
        <taxon>Actinomycetes</taxon>
        <taxon>Kitasatosporales</taxon>
        <taxon>Streptomycetaceae</taxon>
        <taxon>Streptomyces</taxon>
    </lineage>
</organism>
<dbReference type="AlphaFoldDB" id="A0A6B3BM47"/>
<gene>
    <name evidence="4" type="ORF">G3I71_02760</name>
</gene>
<evidence type="ECO:0000256" key="2">
    <source>
        <dbReference type="SAM" id="Phobius"/>
    </source>
</evidence>
<reference evidence="4" key="1">
    <citation type="submission" date="2020-01" db="EMBL/GenBank/DDBJ databases">
        <title>Insect and environment-associated Actinomycetes.</title>
        <authorList>
            <person name="Currrie C."/>
            <person name="Chevrette M."/>
            <person name="Carlson C."/>
            <person name="Stubbendieck R."/>
            <person name="Wendt-Pienkowski E."/>
        </authorList>
    </citation>
    <scope>NUCLEOTIDE SEQUENCE</scope>
    <source>
        <strain evidence="4">SID12501</strain>
    </source>
</reference>
<feature type="region of interest" description="Disordered" evidence="1">
    <location>
        <begin position="492"/>
        <end position="530"/>
    </location>
</feature>
<dbReference type="EMBL" id="JAAGLU010000002">
    <property type="protein sequence ID" value="NEC84806.1"/>
    <property type="molecule type" value="Genomic_DNA"/>
</dbReference>
<feature type="compositionally biased region" description="Low complexity" evidence="1">
    <location>
        <begin position="298"/>
        <end position="310"/>
    </location>
</feature>
<name>A0A6B3BM47_9ACTN</name>
<dbReference type="Pfam" id="PF13560">
    <property type="entry name" value="HTH_31"/>
    <property type="match status" value="1"/>
</dbReference>
<feature type="region of interest" description="Disordered" evidence="1">
    <location>
        <begin position="240"/>
        <end position="335"/>
    </location>
</feature>
<dbReference type="InterPro" id="IPR010982">
    <property type="entry name" value="Lambda_DNA-bd_dom_sf"/>
</dbReference>
<feature type="transmembrane region" description="Helical" evidence="2">
    <location>
        <begin position="218"/>
        <end position="239"/>
    </location>
</feature>
<feature type="compositionally biased region" description="Low complexity" evidence="1">
    <location>
        <begin position="267"/>
        <end position="290"/>
    </location>
</feature>
<keyword evidence="2" id="KW-0472">Membrane</keyword>
<dbReference type="GO" id="GO:0003677">
    <property type="term" value="F:DNA binding"/>
    <property type="evidence" value="ECO:0007669"/>
    <property type="project" value="InterPro"/>
</dbReference>
<keyword evidence="2" id="KW-1133">Transmembrane helix</keyword>
<feature type="compositionally biased region" description="Low complexity" evidence="1">
    <location>
        <begin position="318"/>
        <end position="330"/>
    </location>
</feature>
<protein>
    <submittedName>
        <fullName evidence="4">Helix-turn-helix domain-containing protein</fullName>
    </submittedName>
</protein>
<dbReference type="InterPro" id="IPR001387">
    <property type="entry name" value="Cro/C1-type_HTH"/>
</dbReference>